<dbReference type="PRINTS" id="PR00081">
    <property type="entry name" value="GDHRDH"/>
</dbReference>
<sequence length="451" mass="51783">MPVDIIHNAVVNGPEIIPGWPYIKAYGPAVLGLAAIKYYFRGSMNTWERDMHGKVYIVTGGTSGLGSELVKELATRGAQIILLVRTIEDNWLEEYVDDLRETTNNFMIYAEQCDLNSLYSVRKFATKWLDNQPPRRLDGILCCAAECLPVGKTRQVTEEGVERQIGINYLAHYHLITLLAPALRVQPGDRDVRVVMATCSSQSLGEVDLEDLLFENKRYNKNKPYLWYGTSKLLMGLFAKEFQKRCDEYERKDKLPCNIKINLVNPGMMRSPSTRRFLSMGTIWGLLLYVLLFPIWYIFFKHPYEGQQSFLFALWAPFLAKMDGGQMISECKVIRPSRKEFKDTELQAAIFDQTEELITKLEKQSAIERKKQEKKNESKKPKEQRLQEAKEKHLAQLKKKQDIHEIPASVEELDSKLGYLRQSIQPDMPLFPESVPGSSTSSKKKKSKAKK</sequence>
<proteinExistence type="inferred from homology"/>
<keyword evidence="4" id="KW-0812">Transmembrane</keyword>
<dbReference type="EMBL" id="GL996521">
    <property type="protein sequence ID" value="EGV63745.1"/>
    <property type="molecule type" value="Genomic_DNA"/>
</dbReference>
<keyword evidence="6" id="KW-1185">Reference proteome</keyword>
<evidence type="ECO:0000313" key="6">
    <source>
        <dbReference type="Proteomes" id="UP000000707"/>
    </source>
</evidence>
<evidence type="ECO:0000256" key="1">
    <source>
        <dbReference type="ARBA" id="ARBA00006484"/>
    </source>
</evidence>
<dbReference type="OrthoDB" id="191979at2759"/>
<evidence type="ECO:0000313" key="5">
    <source>
        <dbReference type="EMBL" id="EGV63745.1"/>
    </source>
</evidence>
<keyword evidence="4" id="KW-1133">Transmembrane helix</keyword>
<name>G3B3W1_CANTC</name>
<evidence type="ECO:0000256" key="2">
    <source>
        <dbReference type="ARBA" id="ARBA00023002"/>
    </source>
</evidence>
<feature type="compositionally biased region" description="Basic residues" evidence="3">
    <location>
        <begin position="442"/>
        <end position="451"/>
    </location>
</feature>
<dbReference type="GO" id="GO:0016491">
    <property type="term" value="F:oxidoreductase activity"/>
    <property type="evidence" value="ECO:0007669"/>
    <property type="project" value="UniProtKB-KW"/>
</dbReference>
<feature type="region of interest" description="Disordered" evidence="3">
    <location>
        <begin position="366"/>
        <end position="405"/>
    </location>
</feature>
<evidence type="ECO:0008006" key="7">
    <source>
        <dbReference type="Google" id="ProtNLM"/>
    </source>
</evidence>
<dbReference type="eggNOG" id="KOG1208">
    <property type="taxonomic scope" value="Eukaryota"/>
</dbReference>
<dbReference type="Gene3D" id="3.40.50.720">
    <property type="entry name" value="NAD(P)-binding Rossmann-like Domain"/>
    <property type="match status" value="1"/>
</dbReference>
<dbReference type="Pfam" id="PF00106">
    <property type="entry name" value="adh_short"/>
    <property type="match status" value="1"/>
</dbReference>
<dbReference type="InterPro" id="IPR036291">
    <property type="entry name" value="NAD(P)-bd_dom_sf"/>
</dbReference>
<dbReference type="STRING" id="590646.G3B3W1"/>
<gene>
    <name evidence="5" type="ORF">CANTEDRAFT_121347</name>
</gene>
<feature type="transmembrane region" description="Helical" evidence="4">
    <location>
        <begin position="277"/>
        <end position="299"/>
    </location>
</feature>
<dbReference type="SUPFAM" id="SSF51735">
    <property type="entry name" value="NAD(P)-binding Rossmann-fold domains"/>
    <property type="match status" value="1"/>
</dbReference>
<dbReference type="HOGENOM" id="CLU_010194_44_1_1"/>
<keyword evidence="2" id="KW-0560">Oxidoreductase</keyword>
<reference evidence="5 6" key="1">
    <citation type="journal article" date="2011" name="Proc. Natl. Acad. Sci. U.S.A.">
        <title>Comparative genomics of xylose-fermenting fungi for enhanced biofuel production.</title>
        <authorList>
            <person name="Wohlbach D.J."/>
            <person name="Kuo A."/>
            <person name="Sato T.K."/>
            <person name="Potts K.M."/>
            <person name="Salamov A.A."/>
            <person name="LaButti K.M."/>
            <person name="Sun H."/>
            <person name="Clum A."/>
            <person name="Pangilinan J.L."/>
            <person name="Lindquist E.A."/>
            <person name="Lucas S."/>
            <person name="Lapidus A."/>
            <person name="Jin M."/>
            <person name="Gunawan C."/>
            <person name="Balan V."/>
            <person name="Dale B.E."/>
            <person name="Jeffries T.W."/>
            <person name="Zinkel R."/>
            <person name="Barry K.W."/>
            <person name="Grigoriev I.V."/>
            <person name="Gasch A.P."/>
        </authorList>
    </citation>
    <scope>NUCLEOTIDE SEQUENCE [LARGE SCALE GENOMIC DNA]</scope>
    <source>
        <strain evidence="6">ATCC 10573 / BCRC 21748 / CBS 615 / JCM 9827 / NBRC 10315 / NRRL Y-1498 / VKM Y-70</strain>
    </source>
</reference>
<protein>
    <recommendedName>
        <fullName evidence="7">NAD(P)-binding protein</fullName>
    </recommendedName>
</protein>
<organism evidence="6">
    <name type="scientific">Candida tenuis (strain ATCC 10573 / BCRC 21748 / CBS 615 / JCM 9827 / NBRC 10315 / NRRL Y-1498 / VKM Y-70)</name>
    <name type="common">Yeast</name>
    <name type="synonym">Yamadazyma tenuis</name>
    <dbReference type="NCBI Taxonomy" id="590646"/>
    <lineage>
        <taxon>Eukaryota</taxon>
        <taxon>Fungi</taxon>
        <taxon>Dikarya</taxon>
        <taxon>Ascomycota</taxon>
        <taxon>Saccharomycotina</taxon>
        <taxon>Pichiomycetes</taxon>
        <taxon>Debaryomycetaceae</taxon>
        <taxon>Yamadazyma</taxon>
    </lineage>
</organism>
<dbReference type="Proteomes" id="UP000000707">
    <property type="component" value="Unassembled WGS sequence"/>
</dbReference>
<keyword evidence="4" id="KW-0472">Membrane</keyword>
<evidence type="ECO:0000256" key="3">
    <source>
        <dbReference type="SAM" id="MobiDB-lite"/>
    </source>
</evidence>
<dbReference type="AlphaFoldDB" id="G3B3W1"/>
<evidence type="ECO:0000256" key="4">
    <source>
        <dbReference type="SAM" id="Phobius"/>
    </source>
</evidence>
<feature type="region of interest" description="Disordered" evidence="3">
    <location>
        <begin position="424"/>
        <end position="451"/>
    </location>
</feature>
<dbReference type="InterPro" id="IPR002347">
    <property type="entry name" value="SDR_fam"/>
</dbReference>
<accession>G3B3W1</accession>
<dbReference type="PANTHER" id="PTHR24320">
    <property type="entry name" value="RETINOL DEHYDROGENASE"/>
    <property type="match status" value="1"/>
</dbReference>
<dbReference type="PANTHER" id="PTHR24320:SF285">
    <property type="entry name" value="RETINOL DEHYDROGENASE 14"/>
    <property type="match status" value="1"/>
</dbReference>
<comment type="similarity">
    <text evidence="1">Belongs to the short-chain dehydrogenases/reductases (SDR) family.</text>
</comment>